<evidence type="ECO:0000313" key="3">
    <source>
        <dbReference type="Proteomes" id="UP000244178"/>
    </source>
</evidence>
<protein>
    <submittedName>
        <fullName evidence="2">Uncharacterized protein</fullName>
    </submittedName>
</protein>
<evidence type="ECO:0000313" key="2">
    <source>
        <dbReference type="EMBL" id="PUA46562.1"/>
    </source>
</evidence>
<reference evidence="2 3" key="1">
    <citation type="submission" date="2018-03" db="EMBL/GenBank/DDBJ databases">
        <title>Draft genome sequence of the plant growth promoting rhizobacterium Pseudomonas protegens strain BNJ-SS-45 isolated from wheat (Triticum aestivum) rhizosphere.</title>
        <authorList>
            <person name="Bajpai A."/>
            <person name="Shende K."/>
            <person name="Meena N."/>
            <person name="Upadhyayula S.R."/>
            <person name="Suravajhala P."/>
            <person name="Medicherla K.M."/>
            <person name="Johri B.N."/>
        </authorList>
    </citation>
    <scope>NUCLEOTIDE SEQUENCE [LARGE SCALE GENOMIC DNA]</scope>
    <source>
        <strain evidence="2 3">BNJ-SS-45</strain>
    </source>
</reference>
<dbReference type="RefSeq" id="WP_108542831.1">
    <property type="nucleotide sequence ID" value="NZ_PYJM01000001.1"/>
</dbReference>
<feature type="transmembrane region" description="Helical" evidence="1">
    <location>
        <begin position="128"/>
        <end position="148"/>
    </location>
</feature>
<keyword evidence="1" id="KW-0812">Transmembrane</keyword>
<dbReference type="Proteomes" id="UP000244178">
    <property type="component" value="Unassembled WGS sequence"/>
</dbReference>
<accession>A0A2T6GQZ0</accession>
<keyword evidence="1" id="KW-0472">Membrane</keyword>
<name>A0A2T6GQZ0_9PSED</name>
<comment type="caution">
    <text evidence="2">The sequence shown here is derived from an EMBL/GenBank/DDBJ whole genome shotgun (WGS) entry which is preliminary data.</text>
</comment>
<organism evidence="2 3">
    <name type="scientific">Pseudomonas protegens</name>
    <dbReference type="NCBI Taxonomy" id="380021"/>
    <lineage>
        <taxon>Bacteria</taxon>
        <taxon>Pseudomonadati</taxon>
        <taxon>Pseudomonadota</taxon>
        <taxon>Gammaproteobacteria</taxon>
        <taxon>Pseudomonadales</taxon>
        <taxon>Pseudomonadaceae</taxon>
        <taxon>Pseudomonas</taxon>
    </lineage>
</organism>
<feature type="transmembrane region" description="Helical" evidence="1">
    <location>
        <begin position="66"/>
        <end position="87"/>
    </location>
</feature>
<gene>
    <name evidence="2" type="ORF">C5U62_00810</name>
</gene>
<dbReference type="EMBL" id="PYJM01000001">
    <property type="protein sequence ID" value="PUA46562.1"/>
    <property type="molecule type" value="Genomic_DNA"/>
</dbReference>
<proteinExistence type="predicted"/>
<feature type="transmembrane region" description="Helical" evidence="1">
    <location>
        <begin position="93"/>
        <end position="116"/>
    </location>
</feature>
<evidence type="ECO:0000256" key="1">
    <source>
        <dbReference type="SAM" id="Phobius"/>
    </source>
</evidence>
<dbReference type="AlphaFoldDB" id="A0A2T6GQZ0"/>
<feature type="transmembrane region" description="Helical" evidence="1">
    <location>
        <begin position="39"/>
        <end position="59"/>
    </location>
</feature>
<keyword evidence="1" id="KW-1133">Transmembrane helix</keyword>
<sequence>MPSSSPAVPAAPLKYLPAITALLWGLSLAAGQALPQWDYFLENFAAYWLPQGLILGLLLATRPTPALFTGAALALAAHLQLFCLWITSPIDSMGWLFYLFDFPGALIGAAIARFLATHRAAGKPLVSGLLGFGGVALGLLLNFQLVLFSQH</sequence>